<sequence>MNCRHKCRHWCLYCLFFIKFLKNAILPHFQYDVMLGKWMEMAPNTCPFMQKLSDILSSTVYFSRSVLVSILKCQQLTGSSGERSLDTDQSPFNTIGSHKITVLKSCTASCNICCCCCYTDGMPCVGRRHKCQSCLLRENFSMDLDICLYISLYHQCNQDSVDQFTSLHY</sequence>
<evidence type="ECO:0000313" key="1">
    <source>
        <dbReference type="EMBL" id="MEQ2247640.1"/>
    </source>
</evidence>
<evidence type="ECO:0000313" key="2">
    <source>
        <dbReference type="Proteomes" id="UP001482620"/>
    </source>
</evidence>
<gene>
    <name evidence="1" type="ORF">ILYODFUR_011309</name>
</gene>
<keyword evidence="2" id="KW-1185">Reference proteome</keyword>
<name>A0ABV0UT90_9TELE</name>
<dbReference type="Proteomes" id="UP001482620">
    <property type="component" value="Unassembled WGS sequence"/>
</dbReference>
<reference evidence="1 2" key="1">
    <citation type="submission" date="2021-06" db="EMBL/GenBank/DDBJ databases">
        <authorList>
            <person name="Palmer J.M."/>
        </authorList>
    </citation>
    <scope>NUCLEOTIDE SEQUENCE [LARGE SCALE GENOMIC DNA]</scope>
    <source>
        <strain evidence="2">if_2019</strain>
        <tissue evidence="1">Muscle</tissue>
    </source>
</reference>
<comment type="caution">
    <text evidence="1">The sequence shown here is derived from an EMBL/GenBank/DDBJ whole genome shotgun (WGS) entry which is preliminary data.</text>
</comment>
<proteinExistence type="predicted"/>
<dbReference type="EMBL" id="JAHRIQ010081949">
    <property type="protein sequence ID" value="MEQ2247640.1"/>
    <property type="molecule type" value="Genomic_DNA"/>
</dbReference>
<organism evidence="1 2">
    <name type="scientific">Ilyodon furcidens</name>
    <name type="common">goldbreast splitfin</name>
    <dbReference type="NCBI Taxonomy" id="33524"/>
    <lineage>
        <taxon>Eukaryota</taxon>
        <taxon>Metazoa</taxon>
        <taxon>Chordata</taxon>
        <taxon>Craniata</taxon>
        <taxon>Vertebrata</taxon>
        <taxon>Euteleostomi</taxon>
        <taxon>Actinopterygii</taxon>
        <taxon>Neopterygii</taxon>
        <taxon>Teleostei</taxon>
        <taxon>Neoteleostei</taxon>
        <taxon>Acanthomorphata</taxon>
        <taxon>Ovalentaria</taxon>
        <taxon>Atherinomorphae</taxon>
        <taxon>Cyprinodontiformes</taxon>
        <taxon>Goodeidae</taxon>
        <taxon>Ilyodon</taxon>
    </lineage>
</organism>
<accession>A0ABV0UT90</accession>
<protein>
    <submittedName>
        <fullName evidence="1">Uncharacterized protein</fullName>
    </submittedName>
</protein>